<gene>
    <name evidence="12" type="primary">hypF</name>
    <name evidence="12" type="ORF">AAC691_06980</name>
</gene>
<keyword evidence="5" id="KW-0863">Zinc-finger</keyword>
<comment type="similarity">
    <text evidence="2 8">Belongs to the carbamoyltransferase HypF family.</text>
</comment>
<evidence type="ECO:0000256" key="4">
    <source>
        <dbReference type="ARBA" id="ARBA00022723"/>
    </source>
</evidence>
<dbReference type="InterPro" id="IPR017968">
    <property type="entry name" value="Acylphosphatase_CS"/>
</dbReference>
<dbReference type="SUPFAM" id="SSF55821">
    <property type="entry name" value="YrdC/RibB"/>
    <property type="match status" value="1"/>
</dbReference>
<dbReference type="InterPro" id="IPR017945">
    <property type="entry name" value="DHBP_synth_RibB-like_a/b_dom"/>
</dbReference>
<comment type="function">
    <text evidence="8">Involved in the maturation of [NiFe] hydrogenases. Along with HypE, it catalyzes the synthesis of the CN ligands of the active site iron of [NiFe]-hydrogenases. HypF functions as a carbamoyl transferase using carbamoylphosphate as a substrate and transferring the carboxamido moiety in an ATP-dependent reaction to the thiolate of the C-terminal cysteine of HypE yielding a protein-S-carboxamide.</text>
</comment>
<comment type="catalytic activity">
    <reaction evidence="9">
        <text>an acyl phosphate + H2O = a carboxylate + phosphate + H(+)</text>
        <dbReference type="Rhea" id="RHEA:14965"/>
        <dbReference type="ChEBI" id="CHEBI:15377"/>
        <dbReference type="ChEBI" id="CHEBI:15378"/>
        <dbReference type="ChEBI" id="CHEBI:29067"/>
        <dbReference type="ChEBI" id="CHEBI:43474"/>
        <dbReference type="ChEBI" id="CHEBI:59918"/>
        <dbReference type="EC" id="3.6.1.7"/>
    </reaction>
</comment>
<sequence>MHTLPGARDTRRAARRVQVRIGGVVQGVGFRPFIYGLARQHGLSGYVLNDGDGVLAEIEGASLDGFLAALRAAPPPLARIERVDVRDIPPDGGKGFEIRETIHRPGHTRMATDAPPCPSCLQELFDPAGRFYLYPFISCTQCGPRLTITRALPFDRANTTMSAFSLCPDCRRDYQAPGNRRFHAETIACASCGPRLSASTDQIASALCDGAIVALKGVGGFHLYCDAGNEAAVRRLRVRKNRPAKPFATLVADLAAAGLVAIVDPLSRRMLERPERPIVLLARRTIVAPSVAPGLRQIGVMLPSAPIHHLLFHALAQEARRRGTSAPACLVATSANRAGMPLITDNGAAHAQLAGLADLIVTHDRDIENGLDDSVMTVIDRAPACLRRARGIVPAPIDLAEDGPPVLAVGAYLKATICIIRGREAFLSQHIGDLDSPQAIRRHADAIRRMTAFLGVVPLVVACDLHPDYPSSRYAQESGMPVLPVQHHLAHLAAVAAERIVRGPYLGLALDGHGHGHDGGNWGGELLHVDGSTWHRLGHLAPVPLPGGDRAAREPWRMGVAVLATLGRGDEAGRRFHTVPQAARLAGLVAGGAFPGTSSMGRLFDAAAALLGICVRQSHEAEAAMALEALATAPRGLVNGYRLNGGTLDFLPLLAALSQPGMDARTGADLFHGTVIAGLSALTASHAARLGVRTVLLAGGCLANRLLADGLAGALRNAGLNPIMPRSVPANDGGLSLGQAAWARLCLKDGTRAGIPGYERT</sequence>
<feature type="active site" evidence="9">
    <location>
        <position position="31"/>
    </location>
</feature>
<evidence type="ECO:0000256" key="8">
    <source>
        <dbReference type="PIRNR" id="PIRNR006256"/>
    </source>
</evidence>
<dbReference type="Gene3D" id="3.30.110.120">
    <property type="match status" value="1"/>
</dbReference>
<dbReference type="Gene3D" id="3.30.420.40">
    <property type="match status" value="1"/>
</dbReference>
<dbReference type="NCBIfam" id="TIGR00143">
    <property type="entry name" value="hypF"/>
    <property type="match status" value="1"/>
</dbReference>
<dbReference type="PROSITE" id="PS51163">
    <property type="entry name" value="YRDC"/>
    <property type="match status" value="1"/>
</dbReference>
<evidence type="ECO:0000256" key="2">
    <source>
        <dbReference type="ARBA" id="ARBA00008097"/>
    </source>
</evidence>
<dbReference type="InterPro" id="IPR004421">
    <property type="entry name" value="Carbamoyltransferase_HypF"/>
</dbReference>
<dbReference type="Gene3D" id="3.90.870.50">
    <property type="match status" value="1"/>
</dbReference>
<dbReference type="InterPro" id="IPR051060">
    <property type="entry name" value="Carbamoyltrans_HypF-like"/>
</dbReference>
<evidence type="ECO:0000259" key="11">
    <source>
        <dbReference type="PROSITE" id="PS51163"/>
    </source>
</evidence>
<dbReference type="GO" id="GO:0016874">
    <property type="term" value="F:ligase activity"/>
    <property type="evidence" value="ECO:0007669"/>
    <property type="project" value="UniProtKB-KW"/>
</dbReference>
<feature type="domain" description="YrdC-like" evidence="11">
    <location>
        <begin position="197"/>
        <end position="391"/>
    </location>
</feature>
<dbReference type="Pfam" id="PF00708">
    <property type="entry name" value="Acylphosphatase"/>
    <property type="match status" value="1"/>
</dbReference>
<dbReference type="Proteomes" id="UP001449795">
    <property type="component" value="Chromosome"/>
</dbReference>
<dbReference type="Gene3D" id="3.30.420.360">
    <property type="match status" value="1"/>
</dbReference>
<dbReference type="PANTHER" id="PTHR42959:SF1">
    <property type="entry name" value="CARBAMOYLTRANSFERASE HYPF"/>
    <property type="match status" value="1"/>
</dbReference>
<dbReference type="InterPro" id="IPR036046">
    <property type="entry name" value="Acylphosphatase-like_dom_sf"/>
</dbReference>
<feature type="domain" description="Acylphosphatase-like" evidence="10">
    <location>
        <begin position="16"/>
        <end position="100"/>
    </location>
</feature>
<keyword evidence="13" id="KW-1185">Reference proteome</keyword>
<dbReference type="EMBL" id="CP152276">
    <property type="protein sequence ID" value="XAE44171.1"/>
    <property type="molecule type" value="Genomic_DNA"/>
</dbReference>
<comment type="catalytic activity">
    <reaction evidence="7 8">
        <text>C-terminal L-cysteinyl-[HypE protein] + carbamoyl phosphate + ATP + H2O = C-terminal S-carboxamide-L-cysteinyl-[HypE protein] + AMP + phosphate + diphosphate + H(+)</text>
        <dbReference type="Rhea" id="RHEA:55636"/>
        <dbReference type="Rhea" id="RHEA-COMP:14247"/>
        <dbReference type="Rhea" id="RHEA-COMP:14392"/>
        <dbReference type="ChEBI" id="CHEBI:15377"/>
        <dbReference type="ChEBI" id="CHEBI:15378"/>
        <dbReference type="ChEBI" id="CHEBI:30616"/>
        <dbReference type="ChEBI" id="CHEBI:33019"/>
        <dbReference type="ChEBI" id="CHEBI:43474"/>
        <dbReference type="ChEBI" id="CHEBI:58228"/>
        <dbReference type="ChEBI" id="CHEBI:76913"/>
        <dbReference type="ChEBI" id="CHEBI:139126"/>
        <dbReference type="ChEBI" id="CHEBI:456215"/>
    </reaction>
</comment>
<comment type="pathway">
    <text evidence="1 8">Protein modification; [NiFe] hydrogenase maturation.</text>
</comment>
<dbReference type="PANTHER" id="PTHR42959">
    <property type="entry name" value="CARBAMOYLTRANSFERASE"/>
    <property type="match status" value="1"/>
</dbReference>
<dbReference type="PROSITE" id="PS00150">
    <property type="entry name" value="ACYLPHOSPHATASE_1"/>
    <property type="match status" value="1"/>
</dbReference>
<evidence type="ECO:0000256" key="1">
    <source>
        <dbReference type="ARBA" id="ARBA00004711"/>
    </source>
</evidence>
<reference evidence="12 13" key="1">
    <citation type="submission" date="2024-04" db="EMBL/GenBank/DDBJ databases">
        <title>Complete genome sequence of Nguyenibacter vanlangesis HBCM-1154, a strain capable of nitrogen fixation, IAA production, and phosphorus solubilization isolated from sugarcane soil.</title>
        <authorList>
            <person name="MY HANH P."/>
        </authorList>
    </citation>
    <scope>NUCLEOTIDE SEQUENCE [LARGE SCALE GENOMIC DNA]</scope>
    <source>
        <strain evidence="12 13">HBCM 1154</strain>
    </source>
</reference>
<organism evidence="12 13">
    <name type="scientific">Nguyenibacter vanlangensis</name>
    <dbReference type="NCBI Taxonomy" id="1216886"/>
    <lineage>
        <taxon>Bacteria</taxon>
        <taxon>Pseudomonadati</taxon>
        <taxon>Pseudomonadota</taxon>
        <taxon>Alphaproteobacteria</taxon>
        <taxon>Acetobacterales</taxon>
        <taxon>Acetobacteraceae</taxon>
        <taxon>Nguyenibacter</taxon>
    </lineage>
</organism>
<dbReference type="Pfam" id="PF01300">
    <property type="entry name" value="Sua5_yciO_yrdC"/>
    <property type="match status" value="1"/>
</dbReference>
<dbReference type="InterPro" id="IPR006070">
    <property type="entry name" value="Sua5-like_dom"/>
</dbReference>
<evidence type="ECO:0000259" key="10">
    <source>
        <dbReference type="PROSITE" id="PS51160"/>
    </source>
</evidence>
<keyword evidence="9" id="KW-0378">Hydrolase</keyword>
<dbReference type="SUPFAM" id="SSF54975">
    <property type="entry name" value="Acylphosphatase/BLUF domain-like"/>
    <property type="match status" value="1"/>
</dbReference>
<name>A0ABZ3D9S8_9PROT</name>
<accession>A0ABZ3D9S8</accession>
<dbReference type="InterPro" id="IPR001792">
    <property type="entry name" value="Acylphosphatase-like_dom"/>
</dbReference>
<dbReference type="Pfam" id="PF17788">
    <property type="entry name" value="HypF_C"/>
    <property type="match status" value="1"/>
</dbReference>
<evidence type="ECO:0000256" key="3">
    <source>
        <dbReference type="ARBA" id="ARBA00022598"/>
    </source>
</evidence>
<evidence type="ECO:0000256" key="9">
    <source>
        <dbReference type="PROSITE-ProRule" id="PRU00520"/>
    </source>
</evidence>
<keyword evidence="4" id="KW-0479">Metal-binding</keyword>
<keyword evidence="3 12" id="KW-0436">Ligase</keyword>
<dbReference type="EC" id="6.2.-.-" evidence="8"/>
<evidence type="ECO:0000313" key="13">
    <source>
        <dbReference type="Proteomes" id="UP001449795"/>
    </source>
</evidence>
<evidence type="ECO:0000256" key="7">
    <source>
        <dbReference type="ARBA" id="ARBA00048220"/>
    </source>
</evidence>
<dbReference type="InterPro" id="IPR011125">
    <property type="entry name" value="Znf_HypF"/>
</dbReference>
<keyword evidence="6" id="KW-0862">Zinc</keyword>
<dbReference type="RefSeq" id="WP_342629475.1">
    <property type="nucleotide sequence ID" value="NZ_CP152276.1"/>
</dbReference>
<proteinExistence type="inferred from homology"/>
<evidence type="ECO:0000256" key="6">
    <source>
        <dbReference type="ARBA" id="ARBA00022833"/>
    </source>
</evidence>
<dbReference type="InterPro" id="IPR041440">
    <property type="entry name" value="HypF_C"/>
</dbReference>
<dbReference type="Pfam" id="PF07503">
    <property type="entry name" value="zf-HYPF"/>
    <property type="match status" value="2"/>
</dbReference>
<protein>
    <recommendedName>
        <fullName evidence="8">Carbamoyltransferase HypF</fullName>
        <ecNumber evidence="8">6.2.-.-</ecNumber>
    </recommendedName>
</protein>
<dbReference type="InterPro" id="IPR055128">
    <property type="entry name" value="HypF_C_2"/>
</dbReference>
<dbReference type="PIRSF" id="PIRSF006256">
    <property type="entry name" value="CMPcnvr_hdrg_mat"/>
    <property type="match status" value="1"/>
</dbReference>
<dbReference type="PROSITE" id="PS51160">
    <property type="entry name" value="ACYLPHOSPHATASE_3"/>
    <property type="match status" value="1"/>
</dbReference>
<evidence type="ECO:0000313" key="12">
    <source>
        <dbReference type="EMBL" id="XAE44171.1"/>
    </source>
</evidence>
<dbReference type="Pfam" id="PF22521">
    <property type="entry name" value="HypF_C_2"/>
    <property type="match status" value="1"/>
</dbReference>
<feature type="active site" evidence="9">
    <location>
        <position position="49"/>
    </location>
</feature>
<evidence type="ECO:0000256" key="5">
    <source>
        <dbReference type="ARBA" id="ARBA00022771"/>
    </source>
</evidence>